<keyword evidence="3" id="KW-1185">Reference proteome</keyword>
<dbReference type="RefSeq" id="WP_087197132.1">
    <property type="nucleotide sequence ID" value="NZ_DBEYRC010000013.1"/>
</dbReference>
<accession>A0A2K2U770</accession>
<dbReference type="Pfam" id="PF21247">
    <property type="entry name" value="Fic-like_C"/>
    <property type="match status" value="1"/>
</dbReference>
<evidence type="ECO:0000259" key="1">
    <source>
        <dbReference type="Pfam" id="PF21247"/>
    </source>
</evidence>
<evidence type="ECO:0000313" key="3">
    <source>
        <dbReference type="Proteomes" id="UP000236488"/>
    </source>
</evidence>
<organism evidence="2 3">
    <name type="scientific">Rubneribacter badeniensis</name>
    <dbReference type="NCBI Taxonomy" id="2070688"/>
    <lineage>
        <taxon>Bacteria</taxon>
        <taxon>Bacillati</taxon>
        <taxon>Actinomycetota</taxon>
        <taxon>Coriobacteriia</taxon>
        <taxon>Eggerthellales</taxon>
        <taxon>Eggerthellaceae</taxon>
        <taxon>Rubneribacter</taxon>
    </lineage>
</organism>
<gene>
    <name evidence="2" type="ORF">C2L80_02480</name>
</gene>
<protein>
    <recommendedName>
        <fullName evidence="1">Filamentation induced by cAMP protein Fic-like C-terminal domain-containing protein</fullName>
    </recommendedName>
</protein>
<dbReference type="EMBL" id="PPEL01000006">
    <property type="protein sequence ID" value="PNV66175.1"/>
    <property type="molecule type" value="Genomic_DNA"/>
</dbReference>
<comment type="caution">
    <text evidence="2">The sequence shown here is derived from an EMBL/GenBank/DDBJ whole genome shotgun (WGS) entry which is preliminary data.</text>
</comment>
<dbReference type="InterPro" id="IPR049514">
    <property type="entry name" value="Fic-like_C"/>
</dbReference>
<sequence>MPEPEFVDTHDSFTVTLRKHPTERQDSASAGGADLVAFCSVPRSRIEIAQFLGLESVPYASRVYIAPAVREGVLRMTLPDKPRSSKQRYVAAR</sequence>
<reference evidence="2 3" key="1">
    <citation type="journal article" date="2018" name="Int. J. Syst. Evol. Microbiol.">
        <title>Rubneribacter badeniensis gen. nov., sp. nov. and Enteroscipio rubneri gen. nov., sp. nov., new members of the Eggerthellaceae isolated from human faeces.</title>
        <authorList>
            <person name="Danylec N."/>
            <person name="Gobl A."/>
            <person name="Stoll D.A."/>
            <person name="Hetzer B."/>
            <person name="Kulling S.E."/>
            <person name="Huch M."/>
        </authorList>
    </citation>
    <scope>NUCLEOTIDE SEQUENCE [LARGE SCALE GENOMIC DNA]</scope>
    <source>
        <strain evidence="2 3">ResAG-85</strain>
    </source>
</reference>
<dbReference type="Proteomes" id="UP000236488">
    <property type="component" value="Unassembled WGS sequence"/>
</dbReference>
<dbReference type="AlphaFoldDB" id="A0A2K2U770"/>
<proteinExistence type="predicted"/>
<feature type="domain" description="Filamentation induced by cAMP protein Fic-like C-terminal" evidence="1">
    <location>
        <begin position="43"/>
        <end position="89"/>
    </location>
</feature>
<evidence type="ECO:0000313" key="2">
    <source>
        <dbReference type="EMBL" id="PNV66175.1"/>
    </source>
</evidence>
<name>A0A2K2U770_9ACTN</name>